<dbReference type="RefSeq" id="WP_054016330.1">
    <property type="nucleotide sequence ID" value="NZ_PNCJ01000005.1"/>
</dbReference>
<dbReference type="EMBL" id="PNCJ01000005">
    <property type="protein sequence ID" value="TMP39235.1"/>
    <property type="molecule type" value="Genomic_DNA"/>
</dbReference>
<accession>A0A5S3X5M5</accession>
<name>A0A5S3X5M5_9GAMM</name>
<reference evidence="1 2" key="1">
    <citation type="submission" date="2018-01" db="EMBL/GenBank/DDBJ databases">
        <authorList>
            <person name="Paulsen S."/>
            <person name="Gram L.K."/>
        </authorList>
    </citation>
    <scope>NUCLEOTIDE SEQUENCE [LARGE SCALE GENOMIC DNA]</scope>
    <source>
        <strain evidence="1 2">S2599</strain>
    </source>
</reference>
<dbReference type="Proteomes" id="UP000306719">
    <property type="component" value="Unassembled WGS sequence"/>
</dbReference>
<proteinExistence type="predicted"/>
<dbReference type="AlphaFoldDB" id="A0A5S3X5M5"/>
<gene>
    <name evidence="1" type="ORF">CWB98_01215</name>
</gene>
<evidence type="ECO:0000313" key="1">
    <source>
        <dbReference type="EMBL" id="TMP39235.1"/>
    </source>
</evidence>
<sequence>MKLQLNKKNMKALSVNSHISANQTPEIAGGYYTRGGGCTLACDSYKANCDLSYGCKSEGPNCATVTCL</sequence>
<evidence type="ECO:0000313" key="2">
    <source>
        <dbReference type="Proteomes" id="UP000306719"/>
    </source>
</evidence>
<comment type="caution">
    <text evidence="1">The sequence shown here is derived from an EMBL/GenBank/DDBJ whole genome shotgun (WGS) entry which is preliminary data.</text>
</comment>
<organism evidence="1 2">
    <name type="scientific">Pseudoalteromonas rubra</name>
    <dbReference type="NCBI Taxonomy" id="43658"/>
    <lineage>
        <taxon>Bacteria</taxon>
        <taxon>Pseudomonadati</taxon>
        <taxon>Pseudomonadota</taxon>
        <taxon>Gammaproteobacteria</taxon>
        <taxon>Alteromonadales</taxon>
        <taxon>Pseudoalteromonadaceae</taxon>
        <taxon>Pseudoalteromonas</taxon>
    </lineage>
</organism>
<protein>
    <submittedName>
        <fullName evidence="1">Uncharacterized protein</fullName>
    </submittedName>
</protein>
<reference evidence="2" key="2">
    <citation type="submission" date="2019-06" db="EMBL/GenBank/DDBJ databases">
        <title>Co-occurence of chitin degradation, pigmentation and bioactivity in marine Pseudoalteromonas.</title>
        <authorList>
            <person name="Sonnenschein E.C."/>
            <person name="Bech P.K."/>
        </authorList>
    </citation>
    <scope>NUCLEOTIDE SEQUENCE [LARGE SCALE GENOMIC DNA]</scope>
    <source>
        <strain evidence="2">S2599</strain>
    </source>
</reference>
<dbReference type="OrthoDB" id="6294071at2"/>